<protein>
    <recommendedName>
        <fullName evidence="4">Type I restriction modification DNA specificity domain-containing protein</fullName>
    </recommendedName>
</protein>
<comment type="similarity">
    <text evidence="1">Belongs to the type-I restriction system S methylase family.</text>
</comment>
<dbReference type="SUPFAM" id="SSF116734">
    <property type="entry name" value="DNA methylase specificity domain"/>
    <property type="match status" value="2"/>
</dbReference>
<evidence type="ECO:0000313" key="5">
    <source>
        <dbReference type="EMBL" id="API87744.1"/>
    </source>
</evidence>
<dbReference type="PANTHER" id="PTHR30408:SF12">
    <property type="entry name" value="TYPE I RESTRICTION ENZYME MJAVIII SPECIFICITY SUBUNIT"/>
    <property type="match status" value="1"/>
</dbReference>
<name>A0A1L4BV82_9GAMM</name>
<proteinExistence type="inferred from homology"/>
<dbReference type="Gene3D" id="1.10.287.1120">
    <property type="entry name" value="Bipartite methylase S protein"/>
    <property type="match status" value="1"/>
</dbReference>
<dbReference type="STRING" id="573570.F7310_02015"/>
<evidence type="ECO:0000256" key="3">
    <source>
        <dbReference type="ARBA" id="ARBA00023125"/>
    </source>
</evidence>
<feature type="domain" description="Type I restriction modification DNA specificity" evidence="4">
    <location>
        <begin position="14"/>
        <end position="185"/>
    </location>
</feature>
<reference evidence="5 6" key="1">
    <citation type="journal article" date="2016" name="Appl. Environ. Microbiol.">
        <title>Whole genome relationships among Francisella bacteria of diverse origin define new species and provide specific regions for detection.</title>
        <authorList>
            <person name="Challacombe J.F."/>
            <person name="Petersen J.M."/>
            <person name="Gallegos-Graves V."/>
            <person name="Hodge D."/>
            <person name="Pillai S."/>
            <person name="Kuske C.R."/>
        </authorList>
    </citation>
    <scope>NUCLEOTIDE SEQUENCE [LARGE SCALE GENOMIC DNA]</scope>
    <source>
        <strain evidence="6">TX07-7310</strain>
    </source>
</reference>
<accession>A0A1L4BV82</accession>
<evidence type="ECO:0000313" key="6">
    <source>
        <dbReference type="Proteomes" id="UP000184222"/>
    </source>
</evidence>
<evidence type="ECO:0000259" key="4">
    <source>
        <dbReference type="Pfam" id="PF01420"/>
    </source>
</evidence>
<dbReference type="PANTHER" id="PTHR30408">
    <property type="entry name" value="TYPE-1 RESTRICTION ENZYME ECOKI SPECIFICITY PROTEIN"/>
    <property type="match status" value="1"/>
</dbReference>
<dbReference type="AlphaFoldDB" id="A0A1L4BV82"/>
<dbReference type="KEGG" id="frx:F7310_02015"/>
<dbReference type="InterPro" id="IPR052021">
    <property type="entry name" value="Type-I_RS_S_subunit"/>
</dbReference>
<dbReference type="Proteomes" id="UP000184222">
    <property type="component" value="Chromosome"/>
</dbReference>
<sequence length="399" mass="44423">MPELRFPEFRDAGEWVERELGEVAKFLKGKGISKSDIVDKGNIPCIRYGELYTCYNEIIEKVISKTNINIKKLVLSKFNDVLIPSSGETQEDIATASCIRKDNVALGGDLNIIRTKENGSFLAYYFSSVKKREISQMAQGVSVIHLYVSQLKMLKINIPTLKEQQKIADCLSSVDELIEAQSQKVELLKEHKKGLMQKLFPSVGGVSQSDGVVSKNIPELRFPEFRDDGEWVERELGGLCISISSGKDRNIYNGTYDLYGSTGIIGKCKENSYIGNYILVARVGANAGLLTKVSGNFGVTDNTLVLNLKKTINIDYVYYFLSNYGLNKLVFGSGQPLITGKQLKLLNIFLPAQTSEQQKIADCLSSVDELIEAQSQKVELLKEHKKGLMQRLFSVTTST</sequence>
<dbReference type="CDD" id="cd17266">
    <property type="entry name" value="RMtype1_S_Sau1132ORF3780P-TRD2-CR2_like"/>
    <property type="match status" value="1"/>
</dbReference>
<dbReference type="Pfam" id="PF01420">
    <property type="entry name" value="Methylase_S"/>
    <property type="match status" value="2"/>
</dbReference>
<feature type="domain" description="Type I restriction modification DNA specificity" evidence="4">
    <location>
        <begin position="230"/>
        <end position="378"/>
    </location>
</feature>
<evidence type="ECO:0000256" key="2">
    <source>
        <dbReference type="ARBA" id="ARBA00022747"/>
    </source>
</evidence>
<gene>
    <name evidence="5" type="ORF">F7310_02015</name>
</gene>
<dbReference type="InterPro" id="IPR000055">
    <property type="entry name" value="Restrct_endonuc_typeI_TRD"/>
</dbReference>
<dbReference type="GO" id="GO:0009307">
    <property type="term" value="P:DNA restriction-modification system"/>
    <property type="evidence" value="ECO:0007669"/>
    <property type="project" value="UniProtKB-KW"/>
</dbReference>
<keyword evidence="2" id="KW-0680">Restriction system</keyword>
<keyword evidence="6" id="KW-1185">Reference proteome</keyword>
<evidence type="ECO:0000256" key="1">
    <source>
        <dbReference type="ARBA" id="ARBA00010923"/>
    </source>
</evidence>
<dbReference type="Gene3D" id="3.90.220.20">
    <property type="entry name" value="DNA methylase specificity domains"/>
    <property type="match status" value="2"/>
</dbReference>
<dbReference type="GO" id="GO:0003677">
    <property type="term" value="F:DNA binding"/>
    <property type="evidence" value="ECO:0007669"/>
    <property type="project" value="UniProtKB-KW"/>
</dbReference>
<dbReference type="EMBL" id="CP016796">
    <property type="protein sequence ID" value="API87744.1"/>
    <property type="molecule type" value="Genomic_DNA"/>
</dbReference>
<keyword evidence="3" id="KW-0238">DNA-binding</keyword>
<dbReference type="InterPro" id="IPR044946">
    <property type="entry name" value="Restrct_endonuc_typeI_TRD_sf"/>
</dbReference>
<organism evidence="5 6">
    <name type="scientific">Francisella uliginis</name>
    <dbReference type="NCBI Taxonomy" id="573570"/>
    <lineage>
        <taxon>Bacteria</taxon>
        <taxon>Pseudomonadati</taxon>
        <taxon>Pseudomonadota</taxon>
        <taxon>Gammaproteobacteria</taxon>
        <taxon>Thiotrichales</taxon>
        <taxon>Francisellaceae</taxon>
        <taxon>Francisella</taxon>
    </lineage>
</organism>
<dbReference type="REBASE" id="174229">
    <property type="entry name" value="S.Fsp77310ORF2035P"/>
</dbReference>